<keyword evidence="6" id="KW-1185">Reference proteome</keyword>
<evidence type="ECO:0000259" key="4">
    <source>
        <dbReference type="Pfam" id="PF00884"/>
    </source>
</evidence>
<name>A0A518D3N2_9BACT</name>
<dbReference type="EMBL" id="CP036290">
    <property type="protein sequence ID" value="QDU86093.1"/>
    <property type="molecule type" value="Genomic_DNA"/>
</dbReference>
<feature type="signal peptide" evidence="3">
    <location>
        <begin position="1"/>
        <end position="20"/>
    </location>
</feature>
<organism evidence="5 6">
    <name type="scientific">Rohdeia mirabilis</name>
    <dbReference type="NCBI Taxonomy" id="2528008"/>
    <lineage>
        <taxon>Bacteria</taxon>
        <taxon>Pseudomonadati</taxon>
        <taxon>Planctomycetota</taxon>
        <taxon>Planctomycetia</taxon>
        <taxon>Planctomycetia incertae sedis</taxon>
        <taxon>Rohdeia</taxon>
    </lineage>
</organism>
<dbReference type="RefSeq" id="WP_419186016.1">
    <property type="nucleotide sequence ID" value="NZ_CP036290.1"/>
</dbReference>
<proteinExistence type="inferred from homology"/>
<dbReference type="EC" id="3.1.6.1" evidence="5"/>
<gene>
    <name evidence="5" type="primary">atsA_5</name>
    <name evidence="5" type="ORF">Pla163_32420</name>
</gene>
<evidence type="ECO:0000313" key="5">
    <source>
        <dbReference type="EMBL" id="QDU86093.1"/>
    </source>
</evidence>
<dbReference type="SUPFAM" id="SSF53649">
    <property type="entry name" value="Alkaline phosphatase-like"/>
    <property type="match status" value="1"/>
</dbReference>
<dbReference type="AlphaFoldDB" id="A0A518D3N2"/>
<accession>A0A518D3N2</accession>
<evidence type="ECO:0000313" key="6">
    <source>
        <dbReference type="Proteomes" id="UP000319342"/>
    </source>
</evidence>
<feature type="domain" description="Sulfatase N-terminal" evidence="4">
    <location>
        <begin position="28"/>
        <end position="327"/>
    </location>
</feature>
<keyword evidence="3" id="KW-0732">Signal</keyword>
<dbReference type="Pfam" id="PF00884">
    <property type="entry name" value="Sulfatase"/>
    <property type="match status" value="1"/>
</dbReference>
<comment type="similarity">
    <text evidence="1">Belongs to the sulfatase family.</text>
</comment>
<dbReference type="InterPro" id="IPR017850">
    <property type="entry name" value="Alkaline_phosphatase_core_sf"/>
</dbReference>
<sequence precursor="true">MRFLLALVALALPLAAPARAQVAAESAVVIVLDDVGWQDIVVAQTFTFDLLSVFGRRFNRAYTTSVCSPSRYQMIYGRYPHRDFIGDGLVANASDPNDVGVPARSISIGSVLSAQGFSTAMFGKWHLNNRASGVVEEAPRVRGFQTWRKGIVGNLINGEDHYNWTSINDGVQVTETEYSTTVIGQSFLNWWSNTEGRKLAYVSFAAAHEPHNAAPANLLPPGYVIADSDRARFVSQVVALDTAIAQMACCIDFSKTLLIVVADNGTPGDVVPPFQLSPGYKLTQFDGGTNVPFWALGAGVVPAVGGGTDALIQTCDLPATLLEVLGVDAPAGFEDSISFAAELTNTGPPIHARQMAFVQRFGPNGGEVPGLLYDDWALIRADGPKVLVNAGSAEKAFDVVPGSLVANEWADLAGTAMGAQWIADALSARSALLGPNWPY</sequence>
<dbReference type="Proteomes" id="UP000319342">
    <property type="component" value="Chromosome"/>
</dbReference>
<feature type="chain" id="PRO_5021923481" evidence="3">
    <location>
        <begin position="21"/>
        <end position="439"/>
    </location>
</feature>
<dbReference type="Gene3D" id="3.40.720.10">
    <property type="entry name" value="Alkaline Phosphatase, subunit A"/>
    <property type="match status" value="1"/>
</dbReference>
<evidence type="ECO:0000256" key="2">
    <source>
        <dbReference type="ARBA" id="ARBA00022801"/>
    </source>
</evidence>
<dbReference type="InterPro" id="IPR000917">
    <property type="entry name" value="Sulfatase_N"/>
</dbReference>
<dbReference type="GO" id="GO:0004065">
    <property type="term" value="F:arylsulfatase activity"/>
    <property type="evidence" value="ECO:0007669"/>
    <property type="project" value="UniProtKB-EC"/>
</dbReference>
<dbReference type="InterPro" id="IPR050738">
    <property type="entry name" value="Sulfatase"/>
</dbReference>
<dbReference type="PANTHER" id="PTHR42693">
    <property type="entry name" value="ARYLSULFATASE FAMILY MEMBER"/>
    <property type="match status" value="1"/>
</dbReference>
<reference evidence="5 6" key="1">
    <citation type="submission" date="2019-02" db="EMBL/GenBank/DDBJ databases">
        <title>Deep-cultivation of Planctomycetes and their phenomic and genomic characterization uncovers novel biology.</title>
        <authorList>
            <person name="Wiegand S."/>
            <person name="Jogler M."/>
            <person name="Boedeker C."/>
            <person name="Pinto D."/>
            <person name="Vollmers J."/>
            <person name="Rivas-Marin E."/>
            <person name="Kohn T."/>
            <person name="Peeters S.H."/>
            <person name="Heuer A."/>
            <person name="Rast P."/>
            <person name="Oberbeckmann S."/>
            <person name="Bunk B."/>
            <person name="Jeske O."/>
            <person name="Meyerdierks A."/>
            <person name="Storesund J.E."/>
            <person name="Kallscheuer N."/>
            <person name="Luecker S."/>
            <person name="Lage O.M."/>
            <person name="Pohl T."/>
            <person name="Merkel B.J."/>
            <person name="Hornburger P."/>
            <person name="Mueller R.-W."/>
            <person name="Bruemmer F."/>
            <person name="Labrenz M."/>
            <person name="Spormann A.M."/>
            <person name="Op den Camp H."/>
            <person name="Overmann J."/>
            <person name="Amann R."/>
            <person name="Jetten M.S.M."/>
            <person name="Mascher T."/>
            <person name="Medema M.H."/>
            <person name="Devos D.P."/>
            <person name="Kaster A.-K."/>
            <person name="Ovreas L."/>
            <person name="Rohde M."/>
            <person name="Galperin M.Y."/>
            <person name="Jogler C."/>
        </authorList>
    </citation>
    <scope>NUCLEOTIDE SEQUENCE [LARGE SCALE GENOMIC DNA]</scope>
    <source>
        <strain evidence="5 6">Pla163</strain>
    </source>
</reference>
<evidence type="ECO:0000256" key="1">
    <source>
        <dbReference type="ARBA" id="ARBA00008779"/>
    </source>
</evidence>
<dbReference type="PANTHER" id="PTHR42693:SF53">
    <property type="entry name" value="ENDO-4-O-SULFATASE"/>
    <property type="match status" value="1"/>
</dbReference>
<evidence type="ECO:0000256" key="3">
    <source>
        <dbReference type="SAM" id="SignalP"/>
    </source>
</evidence>
<keyword evidence="2 5" id="KW-0378">Hydrolase</keyword>
<protein>
    <submittedName>
        <fullName evidence="5">Arylsulfatase</fullName>
        <ecNumber evidence="5">3.1.6.1</ecNumber>
    </submittedName>
</protein>